<feature type="transmembrane region" description="Helical" evidence="4">
    <location>
        <begin position="39"/>
        <end position="59"/>
    </location>
</feature>
<dbReference type="InterPro" id="IPR018060">
    <property type="entry name" value="HTH_AraC"/>
</dbReference>
<evidence type="ECO:0000256" key="4">
    <source>
        <dbReference type="SAM" id="Phobius"/>
    </source>
</evidence>
<dbReference type="AlphaFoldDB" id="A0A2S7KU81"/>
<reference evidence="6 7" key="1">
    <citation type="submission" date="2016-11" db="EMBL/GenBank/DDBJ databases">
        <title>Trade-off between light-utilization and light-protection in marine flavobacteria.</title>
        <authorList>
            <person name="Kumagai Y."/>
        </authorList>
    </citation>
    <scope>NUCLEOTIDE SEQUENCE [LARGE SCALE GENOMIC DNA]</scope>
    <source>
        <strain evidence="6 7">NBRC 107741</strain>
    </source>
</reference>
<dbReference type="SMART" id="SM00342">
    <property type="entry name" value="HTH_ARAC"/>
    <property type="match status" value="1"/>
</dbReference>
<evidence type="ECO:0000313" key="7">
    <source>
        <dbReference type="Proteomes" id="UP000239800"/>
    </source>
</evidence>
<feature type="transmembrane region" description="Helical" evidence="4">
    <location>
        <begin position="220"/>
        <end position="241"/>
    </location>
</feature>
<keyword evidence="3" id="KW-0804">Transcription</keyword>
<feature type="domain" description="HTH araC/xylS-type" evidence="5">
    <location>
        <begin position="282"/>
        <end position="386"/>
    </location>
</feature>
<dbReference type="Gene3D" id="1.10.10.60">
    <property type="entry name" value="Homeodomain-like"/>
    <property type="match status" value="2"/>
</dbReference>
<feature type="transmembrane region" description="Helical" evidence="4">
    <location>
        <begin position="106"/>
        <end position="125"/>
    </location>
</feature>
<proteinExistence type="predicted"/>
<dbReference type="InterPro" id="IPR018062">
    <property type="entry name" value="HTH_AraC-typ_CS"/>
</dbReference>
<dbReference type="GO" id="GO:0043565">
    <property type="term" value="F:sequence-specific DNA binding"/>
    <property type="evidence" value="ECO:0007669"/>
    <property type="project" value="InterPro"/>
</dbReference>
<gene>
    <name evidence="6" type="ORF">BST85_13055</name>
</gene>
<feature type="transmembrane region" description="Helical" evidence="4">
    <location>
        <begin position="188"/>
        <end position="208"/>
    </location>
</feature>
<dbReference type="PROSITE" id="PS01124">
    <property type="entry name" value="HTH_ARAC_FAMILY_2"/>
    <property type="match status" value="1"/>
</dbReference>
<feature type="transmembrane region" description="Helical" evidence="4">
    <location>
        <begin position="71"/>
        <end position="90"/>
    </location>
</feature>
<organism evidence="6 7">
    <name type="scientific">Aureitalea marina</name>
    <dbReference type="NCBI Taxonomy" id="930804"/>
    <lineage>
        <taxon>Bacteria</taxon>
        <taxon>Pseudomonadati</taxon>
        <taxon>Bacteroidota</taxon>
        <taxon>Flavobacteriia</taxon>
        <taxon>Flavobacteriales</taxon>
        <taxon>Flavobacteriaceae</taxon>
        <taxon>Aureitalea</taxon>
    </lineage>
</organism>
<sequence>MYFSYNDKSSILLIFFFHAVVFSALLLKKGLEQNKKDCFWLASFIFLGGLYICPFMLGYADWYGEPGYRAFMFFFPFQQLFLIGPVFFFHTKTRLNSDFKFSRKDLLHFVPAIAYLIYTLIVFVVDKLILDEYYFYADQRDKDLAFWYQMAGLISMLFYLYLSLKYYSDYRKLSLAQVSFADEIAHKWIKHFAIAFGLILILRVLFFILNPEWGQFGSKYWYYLCFSILLMYISIAGYSSTLKSALNPKFKPGVKFSTSDSRSISEPITSSIEEVALDQWKDRITALFDQEEVFRNPNLTLTDVADKLNTNRNVVSKAINQEFKLNFNDYVNQKRAEAVIDQLKKGQHHRSTFLGLALDCGFNSKTTFNRAFKKYTGITPKQYISQNEL</sequence>
<feature type="transmembrane region" description="Helical" evidence="4">
    <location>
        <begin position="145"/>
        <end position="167"/>
    </location>
</feature>
<dbReference type="PROSITE" id="PS00041">
    <property type="entry name" value="HTH_ARAC_FAMILY_1"/>
    <property type="match status" value="1"/>
</dbReference>
<dbReference type="OrthoDB" id="6283866at2"/>
<evidence type="ECO:0000256" key="1">
    <source>
        <dbReference type="ARBA" id="ARBA00023015"/>
    </source>
</evidence>
<dbReference type="GO" id="GO:0003700">
    <property type="term" value="F:DNA-binding transcription factor activity"/>
    <property type="evidence" value="ECO:0007669"/>
    <property type="project" value="InterPro"/>
</dbReference>
<evidence type="ECO:0000256" key="2">
    <source>
        <dbReference type="ARBA" id="ARBA00023125"/>
    </source>
</evidence>
<comment type="caution">
    <text evidence="6">The sequence shown here is derived from an EMBL/GenBank/DDBJ whole genome shotgun (WGS) entry which is preliminary data.</text>
</comment>
<dbReference type="Proteomes" id="UP000239800">
    <property type="component" value="Unassembled WGS sequence"/>
</dbReference>
<dbReference type="EMBL" id="MQUB01000001">
    <property type="protein sequence ID" value="PQB06083.1"/>
    <property type="molecule type" value="Genomic_DNA"/>
</dbReference>
<dbReference type="SUPFAM" id="SSF46689">
    <property type="entry name" value="Homeodomain-like"/>
    <property type="match status" value="1"/>
</dbReference>
<evidence type="ECO:0000256" key="3">
    <source>
        <dbReference type="ARBA" id="ARBA00023163"/>
    </source>
</evidence>
<accession>A0A2S7KU81</accession>
<evidence type="ECO:0000313" key="6">
    <source>
        <dbReference type="EMBL" id="PQB06083.1"/>
    </source>
</evidence>
<keyword evidence="1" id="KW-0805">Transcription regulation</keyword>
<keyword evidence="4" id="KW-0812">Transmembrane</keyword>
<dbReference type="PANTHER" id="PTHR43280">
    <property type="entry name" value="ARAC-FAMILY TRANSCRIPTIONAL REGULATOR"/>
    <property type="match status" value="1"/>
</dbReference>
<dbReference type="Pfam" id="PF12833">
    <property type="entry name" value="HTH_18"/>
    <property type="match status" value="1"/>
</dbReference>
<keyword evidence="2" id="KW-0238">DNA-binding</keyword>
<keyword evidence="4" id="KW-0472">Membrane</keyword>
<feature type="transmembrane region" description="Helical" evidence="4">
    <location>
        <begin position="12"/>
        <end position="27"/>
    </location>
</feature>
<keyword evidence="4" id="KW-1133">Transmembrane helix</keyword>
<keyword evidence="7" id="KW-1185">Reference proteome</keyword>
<dbReference type="PANTHER" id="PTHR43280:SF29">
    <property type="entry name" value="ARAC-FAMILY TRANSCRIPTIONAL REGULATOR"/>
    <property type="match status" value="1"/>
</dbReference>
<dbReference type="InterPro" id="IPR009057">
    <property type="entry name" value="Homeodomain-like_sf"/>
</dbReference>
<protein>
    <submittedName>
        <fullName evidence="6">AraC family transcriptional regulator</fullName>
    </submittedName>
</protein>
<name>A0A2S7KU81_9FLAO</name>
<evidence type="ECO:0000259" key="5">
    <source>
        <dbReference type="PROSITE" id="PS01124"/>
    </source>
</evidence>